<dbReference type="SUPFAM" id="SSF53335">
    <property type="entry name" value="S-adenosyl-L-methionine-dependent methyltransferases"/>
    <property type="match status" value="1"/>
</dbReference>
<evidence type="ECO:0000313" key="1">
    <source>
        <dbReference type="EMBL" id="ADQ15461.1"/>
    </source>
</evidence>
<organism evidence="1 2">
    <name type="scientific">Halanaerobium hydrogeniformans</name>
    <name type="common">Halanaerobium sp. (strain sapolanicus)</name>
    <dbReference type="NCBI Taxonomy" id="656519"/>
    <lineage>
        <taxon>Bacteria</taxon>
        <taxon>Bacillati</taxon>
        <taxon>Bacillota</taxon>
        <taxon>Clostridia</taxon>
        <taxon>Halanaerobiales</taxon>
        <taxon>Halanaerobiaceae</taxon>
        <taxon>Halanaerobium</taxon>
    </lineage>
</organism>
<dbReference type="RefSeq" id="WP_013406529.1">
    <property type="nucleotide sequence ID" value="NC_014654.1"/>
</dbReference>
<gene>
    <name evidence="1" type="ordered locus">Halsa_2044</name>
</gene>
<dbReference type="Proteomes" id="UP000007434">
    <property type="component" value="Chromosome"/>
</dbReference>
<protein>
    <recommendedName>
        <fullName evidence="3">Methyltransferase domain-containing protein</fullName>
    </recommendedName>
</protein>
<sequence>MLARNIISNFKENFHKKACNALQKLEASFNKISYTGELYDKFFYNRLIASELELSELKKGSKILHIGSGPRPMTAVYLARKGYFVDGVEIDPEAIKTSKKYLKDLKVDNKINILAGNGKEEINYLKYDAVWISLHVKSKKNILKKLIKESRSGTKIIYRNPASWLCKFYDYICPRSFSKIEKCKTTKIIKAKKSCLLEVE</sequence>
<keyword evidence="2" id="KW-1185">Reference proteome</keyword>
<dbReference type="GO" id="GO:0030410">
    <property type="term" value="F:nicotianamine synthase activity"/>
    <property type="evidence" value="ECO:0007669"/>
    <property type="project" value="InterPro"/>
</dbReference>
<dbReference type="HOGENOM" id="CLU_1364622_0_0_9"/>
<dbReference type="CDD" id="cd02440">
    <property type="entry name" value="AdoMet_MTases"/>
    <property type="match status" value="1"/>
</dbReference>
<evidence type="ECO:0000313" key="2">
    <source>
        <dbReference type="Proteomes" id="UP000007434"/>
    </source>
</evidence>
<reference evidence="1 2" key="1">
    <citation type="submission" date="2010-11" db="EMBL/GenBank/DDBJ databases">
        <title>Complete sequence of Halanaerobium sp. sapolanicus.</title>
        <authorList>
            <consortium name="US DOE Joint Genome Institute"/>
            <person name="Lucas S."/>
            <person name="Copeland A."/>
            <person name="Lapidus A."/>
            <person name="Cheng J.-F."/>
            <person name="Bruce D."/>
            <person name="Goodwin L."/>
            <person name="Pitluck S."/>
            <person name="Davenport K."/>
            <person name="Detter J.C."/>
            <person name="Han C."/>
            <person name="Tapia R."/>
            <person name="Land M."/>
            <person name="Hauser L."/>
            <person name="Jeffries C."/>
            <person name="Kyrpides N."/>
            <person name="Ivanova N."/>
            <person name="Mikhailova N."/>
            <person name="Begemann M.B."/>
            <person name="Mormile M.R."/>
            <person name="Wall J.D."/>
            <person name="Elias D.A."/>
            <person name="Woyke T."/>
        </authorList>
    </citation>
    <scope>NUCLEOTIDE SEQUENCE [LARGE SCALE GENOMIC DNA]</scope>
    <source>
        <strain evidence="2">sapolanicus</strain>
    </source>
</reference>
<proteinExistence type="predicted"/>
<dbReference type="AlphaFoldDB" id="E4RJP1"/>
<dbReference type="KEGG" id="has:Halsa_2044"/>
<dbReference type="STRING" id="656519.Halsa_2044"/>
<evidence type="ECO:0008006" key="3">
    <source>
        <dbReference type="Google" id="ProtNLM"/>
    </source>
</evidence>
<dbReference type="Pfam" id="PF03059">
    <property type="entry name" value="NAS"/>
    <property type="match status" value="1"/>
</dbReference>
<dbReference type="GO" id="GO:0030418">
    <property type="term" value="P:nicotianamine biosynthetic process"/>
    <property type="evidence" value="ECO:0007669"/>
    <property type="project" value="InterPro"/>
</dbReference>
<reference evidence="1 2" key="2">
    <citation type="journal article" date="2011" name="J. Bacteriol.">
        <title>Complete Genome Sequence of the Haloalkaliphilic, Hydrogen Producing Halanaerobium hydrogenoformans.</title>
        <authorList>
            <person name="Brown S.D."/>
            <person name="Begemann M.B."/>
            <person name="Mormile M.R."/>
            <person name="Wall J.D."/>
            <person name="Han C.S."/>
            <person name="Goodwin L.A."/>
            <person name="Pitluck S."/>
            <person name="Land M.L."/>
            <person name="Hauser L.J."/>
            <person name="Elias D.A."/>
        </authorList>
    </citation>
    <scope>NUCLEOTIDE SEQUENCE [LARGE SCALE GENOMIC DNA]</scope>
    <source>
        <strain evidence="2">sapolanicus</strain>
    </source>
</reference>
<dbReference type="InterPro" id="IPR029063">
    <property type="entry name" value="SAM-dependent_MTases_sf"/>
</dbReference>
<name>E4RJP1_HALHG</name>
<dbReference type="OrthoDB" id="1956540at2"/>
<dbReference type="eggNOG" id="COG2518">
    <property type="taxonomic scope" value="Bacteria"/>
</dbReference>
<dbReference type="InterPro" id="IPR004298">
    <property type="entry name" value="Nicotian_synth"/>
</dbReference>
<dbReference type="Gene3D" id="3.40.50.150">
    <property type="entry name" value="Vaccinia Virus protein VP39"/>
    <property type="match status" value="1"/>
</dbReference>
<dbReference type="EMBL" id="CP002304">
    <property type="protein sequence ID" value="ADQ15461.1"/>
    <property type="molecule type" value="Genomic_DNA"/>
</dbReference>
<accession>E4RJP1</accession>